<proteinExistence type="inferred from homology"/>
<evidence type="ECO:0000256" key="2">
    <source>
        <dbReference type="ARBA" id="ARBA00022679"/>
    </source>
</evidence>
<dbReference type="InterPro" id="IPR051409">
    <property type="entry name" value="Atypical_kinase_ADCK"/>
</dbReference>
<evidence type="ECO:0000256" key="4">
    <source>
        <dbReference type="ARBA" id="ARBA00022840"/>
    </source>
</evidence>
<dbReference type="RefSeq" id="WP_378553343.1">
    <property type="nucleotide sequence ID" value="NZ_JBHSBA010000015.1"/>
</dbReference>
<evidence type="ECO:0000256" key="3">
    <source>
        <dbReference type="ARBA" id="ARBA00022741"/>
    </source>
</evidence>
<comment type="similarity">
    <text evidence="1">Belongs to the protein kinase superfamily. ADCK protein kinase family.</text>
</comment>
<keyword evidence="2" id="KW-0808">Transferase</keyword>
<dbReference type="Gene3D" id="1.10.510.10">
    <property type="entry name" value="Transferase(Phosphotransferase) domain 1"/>
    <property type="match status" value="1"/>
</dbReference>
<feature type="domain" description="ABC1 atypical kinase-like" evidence="5">
    <location>
        <begin position="99"/>
        <end position="336"/>
    </location>
</feature>
<dbReference type="InterPro" id="IPR011009">
    <property type="entry name" value="Kinase-like_dom_sf"/>
</dbReference>
<gene>
    <name evidence="6" type="ORF">ACFOW8_22545</name>
</gene>
<dbReference type="GO" id="GO:0016301">
    <property type="term" value="F:kinase activity"/>
    <property type="evidence" value="ECO:0007669"/>
    <property type="project" value="UniProtKB-KW"/>
</dbReference>
<reference evidence="7" key="1">
    <citation type="journal article" date="2019" name="Int. J. Syst. Evol. Microbiol.">
        <title>The Global Catalogue of Microorganisms (GCM) 10K type strain sequencing project: providing services to taxonomists for standard genome sequencing and annotation.</title>
        <authorList>
            <consortium name="The Broad Institute Genomics Platform"/>
            <consortium name="The Broad Institute Genome Sequencing Center for Infectious Disease"/>
            <person name="Wu L."/>
            <person name="Ma J."/>
        </authorList>
    </citation>
    <scope>NUCLEOTIDE SEQUENCE [LARGE SCALE GENOMIC DNA]</scope>
    <source>
        <strain evidence="7">CGMCC 4.7204</strain>
    </source>
</reference>
<dbReference type="PANTHER" id="PTHR43851:SF3">
    <property type="entry name" value="COENZYME Q8"/>
    <property type="match status" value="1"/>
</dbReference>
<dbReference type="CDD" id="cd13970">
    <property type="entry name" value="ABC1_ADCK3"/>
    <property type="match status" value="1"/>
</dbReference>
<sequence>MAERRVPTGRVSRGSRLGRLAAGQAARGVGTRLAMIGRTEQARSVMAQRSSLRAAQQIVTVLGGMKGAAMKLGQMVSVLDLDLIPEDYREMFRDKLAELLDSAPKVPFAEMRAVIEADLGRMNGVFAEFDPEPVASASIGQVYRARLHDGRLVAVKVKYPGVDRAVRSDMRNLQFFSGLWKSFLPSAADTDVLDEIARNITAELDYRREARTQHRVAARYRDHPLIMVPDSVGEFCTDNVLVTDFVEGRSFQAIRALPAPDRDRIGELVYRFYISGMFADGEYCADPHPGNILLADDGRVAFVDFGLYNSIGHAHLALERRVLCAAADFDADEIYQLWSEHGIVDPRSGVSAQDCLEYVWSVTGWHLLDEEVTITPEIATSAVVLATDPRADEHRDVRHLLLPPEHVFSRRADLFTLTALGQIEATSNWHRLAREWLYEEPPTTDLGRRIANWQAQRRDAVAARDR</sequence>
<accession>A0ABV8LBP3</accession>
<dbReference type="InterPro" id="IPR004147">
    <property type="entry name" value="ABC1_dom"/>
</dbReference>
<comment type="caution">
    <text evidence="6">The sequence shown here is derived from an EMBL/GenBank/DDBJ whole genome shotgun (WGS) entry which is preliminary data.</text>
</comment>
<evidence type="ECO:0000313" key="6">
    <source>
        <dbReference type="EMBL" id="MFC4127709.1"/>
    </source>
</evidence>
<evidence type="ECO:0000256" key="1">
    <source>
        <dbReference type="ARBA" id="ARBA00009670"/>
    </source>
</evidence>
<protein>
    <submittedName>
        <fullName evidence="6">ABC1 kinase family protein</fullName>
    </submittedName>
</protein>
<keyword evidence="6" id="KW-0418">Kinase</keyword>
<dbReference type="InterPro" id="IPR034646">
    <property type="entry name" value="ADCK3_dom"/>
</dbReference>
<keyword evidence="4" id="KW-0067">ATP-binding</keyword>
<dbReference type="EMBL" id="JBHSBA010000015">
    <property type="protein sequence ID" value="MFC4127709.1"/>
    <property type="molecule type" value="Genomic_DNA"/>
</dbReference>
<dbReference type="Proteomes" id="UP001595767">
    <property type="component" value="Unassembled WGS sequence"/>
</dbReference>
<keyword evidence="7" id="KW-1185">Reference proteome</keyword>
<keyword evidence="3" id="KW-0547">Nucleotide-binding</keyword>
<evidence type="ECO:0000313" key="7">
    <source>
        <dbReference type="Proteomes" id="UP001595767"/>
    </source>
</evidence>
<dbReference type="Pfam" id="PF03109">
    <property type="entry name" value="ABC1"/>
    <property type="match status" value="1"/>
</dbReference>
<evidence type="ECO:0000259" key="5">
    <source>
        <dbReference type="Pfam" id="PF03109"/>
    </source>
</evidence>
<dbReference type="SUPFAM" id="SSF56112">
    <property type="entry name" value="Protein kinase-like (PK-like)"/>
    <property type="match status" value="1"/>
</dbReference>
<dbReference type="PANTHER" id="PTHR43851">
    <property type="match status" value="1"/>
</dbReference>
<name>A0ABV8LBP3_9NOCA</name>
<organism evidence="6 7">
    <name type="scientific">Nocardia rhizosphaerae</name>
    <dbReference type="NCBI Taxonomy" id="1691571"/>
    <lineage>
        <taxon>Bacteria</taxon>
        <taxon>Bacillati</taxon>
        <taxon>Actinomycetota</taxon>
        <taxon>Actinomycetes</taxon>
        <taxon>Mycobacteriales</taxon>
        <taxon>Nocardiaceae</taxon>
        <taxon>Nocardia</taxon>
    </lineage>
</organism>